<sequence>MEKSKTPTLDKMVEIQEQSQLCGEFLDWFLRKYTVFDRKQKRENPFADVMGNGDYINKEKLLADFFDIDLDEAEREKDILLKIEQNKHKIHHCKLCGNYIEEDNLSVCDKCASEYQI</sequence>
<evidence type="ECO:0000313" key="1">
    <source>
        <dbReference type="EMBL" id="RGM75506.1"/>
    </source>
</evidence>
<gene>
    <name evidence="1" type="ORF">DXB99_02985</name>
</gene>
<dbReference type="Proteomes" id="UP000260758">
    <property type="component" value="Unassembled WGS sequence"/>
</dbReference>
<accession>A0A3E4YL65</accession>
<dbReference type="RefSeq" id="WP_117718265.1">
    <property type="nucleotide sequence ID" value="NZ_QSTP01000001.1"/>
</dbReference>
<name>A0A3E4YL65_9FIRM</name>
<dbReference type="EMBL" id="QSTP01000001">
    <property type="protein sequence ID" value="RGM75506.1"/>
    <property type="molecule type" value="Genomic_DNA"/>
</dbReference>
<protein>
    <submittedName>
        <fullName evidence="1">Uncharacterized protein</fullName>
    </submittedName>
</protein>
<comment type="caution">
    <text evidence="1">The sequence shown here is derived from an EMBL/GenBank/DDBJ whole genome shotgun (WGS) entry which is preliminary data.</text>
</comment>
<dbReference type="AlphaFoldDB" id="A0A3E4YL65"/>
<organism evidence="1 2">
    <name type="scientific">Agathobacter rectalis</name>
    <dbReference type="NCBI Taxonomy" id="39491"/>
    <lineage>
        <taxon>Bacteria</taxon>
        <taxon>Bacillati</taxon>
        <taxon>Bacillota</taxon>
        <taxon>Clostridia</taxon>
        <taxon>Lachnospirales</taxon>
        <taxon>Lachnospiraceae</taxon>
        <taxon>Agathobacter</taxon>
    </lineage>
</organism>
<proteinExistence type="predicted"/>
<reference evidence="1 2" key="1">
    <citation type="submission" date="2018-08" db="EMBL/GenBank/DDBJ databases">
        <title>A genome reference for cultivated species of the human gut microbiota.</title>
        <authorList>
            <person name="Zou Y."/>
            <person name="Xue W."/>
            <person name="Luo G."/>
        </authorList>
    </citation>
    <scope>NUCLEOTIDE SEQUENCE [LARGE SCALE GENOMIC DNA]</scope>
    <source>
        <strain evidence="1 2">OM07-13</strain>
    </source>
</reference>
<evidence type="ECO:0000313" key="2">
    <source>
        <dbReference type="Proteomes" id="UP000260758"/>
    </source>
</evidence>